<evidence type="ECO:0000313" key="2">
    <source>
        <dbReference type="Proteomes" id="UP000053760"/>
    </source>
</evidence>
<name>A0A091G3C8_CUCCA</name>
<organism evidence="1 2">
    <name type="scientific">Cuculus canorus</name>
    <name type="common">Common cuckoo</name>
    <dbReference type="NCBI Taxonomy" id="55661"/>
    <lineage>
        <taxon>Eukaryota</taxon>
        <taxon>Metazoa</taxon>
        <taxon>Chordata</taxon>
        <taxon>Craniata</taxon>
        <taxon>Vertebrata</taxon>
        <taxon>Euteleostomi</taxon>
        <taxon>Archelosauria</taxon>
        <taxon>Archosauria</taxon>
        <taxon>Dinosauria</taxon>
        <taxon>Saurischia</taxon>
        <taxon>Theropoda</taxon>
        <taxon>Coelurosauria</taxon>
        <taxon>Aves</taxon>
        <taxon>Neognathae</taxon>
        <taxon>Neoaves</taxon>
        <taxon>Otidimorphae</taxon>
        <taxon>Cuculiformes</taxon>
        <taxon>Cuculidae</taxon>
        <taxon>Cuculus</taxon>
    </lineage>
</organism>
<dbReference type="Proteomes" id="UP000053760">
    <property type="component" value="Unassembled WGS sequence"/>
</dbReference>
<dbReference type="PANTHER" id="PTHR31508">
    <property type="entry name" value="PROTEIN PITCHFORK"/>
    <property type="match status" value="1"/>
</dbReference>
<evidence type="ECO:0000313" key="1">
    <source>
        <dbReference type="EMBL" id="KFO77035.1"/>
    </source>
</evidence>
<dbReference type="GO" id="GO:0008092">
    <property type="term" value="F:cytoskeletal protein binding"/>
    <property type="evidence" value="ECO:0007669"/>
    <property type="project" value="TreeGrafter"/>
</dbReference>
<accession>A0A091G3C8</accession>
<keyword evidence="2" id="KW-1185">Reference proteome</keyword>
<feature type="non-terminal residue" evidence="1">
    <location>
        <position position="198"/>
    </location>
</feature>
<dbReference type="InterPro" id="IPR010736">
    <property type="entry name" value="SHIPPO-rpt"/>
</dbReference>
<dbReference type="AlphaFoldDB" id="A0A091G3C8"/>
<proteinExistence type="predicted"/>
<reference evidence="1 2" key="1">
    <citation type="submission" date="2014-04" db="EMBL/GenBank/DDBJ databases">
        <title>Genome evolution of avian class.</title>
        <authorList>
            <person name="Zhang G."/>
            <person name="Li C."/>
        </authorList>
    </citation>
    <scope>NUCLEOTIDE SEQUENCE [LARGE SCALE GENOMIC DNA]</scope>
    <source>
        <strain evidence="1">BGI_N303</strain>
    </source>
</reference>
<dbReference type="Pfam" id="PF07004">
    <property type="entry name" value="SHIPPO-rpt"/>
    <property type="match status" value="2"/>
</dbReference>
<feature type="non-terminal residue" evidence="1">
    <location>
        <position position="1"/>
    </location>
</feature>
<dbReference type="PANTHER" id="PTHR31508:SF2">
    <property type="entry name" value="PROTEIN PITCHFORK"/>
    <property type="match status" value="1"/>
</dbReference>
<gene>
    <name evidence="1" type="ORF">N303_11440</name>
</gene>
<sequence length="198" mass="22524">GLIDVHKRIAFGTCQKRKIFPVHQAPDRLGIQLKIIRGNPSLGPGSYKIQERSSLTYLLGNKPLSKKGYVIGARTAQRFRPEPQTVTPGPAMYQSFWGKERKCQPAYAPFSSKIPRFPDKLTDKELLPGPGTFEVDKQLHKKVTWPMKFGSPDWSLVPKPAKNKIHPFLLKVEVPKPNTEKEARKQRDRVAYLGLYYS</sequence>
<dbReference type="EMBL" id="KL447783">
    <property type="protein sequence ID" value="KFO77035.1"/>
    <property type="molecule type" value="Genomic_DNA"/>
</dbReference>
<protein>
    <submittedName>
        <fullName evidence="1">Protein pitchfork</fullName>
    </submittedName>
</protein>
<dbReference type="InterPro" id="IPR033602">
    <property type="entry name" value="CIMAP3"/>
</dbReference>
<dbReference type="GO" id="GO:0031344">
    <property type="term" value="P:regulation of cell projection organization"/>
    <property type="evidence" value="ECO:0007669"/>
    <property type="project" value="TreeGrafter"/>
</dbReference>